<dbReference type="Proteomes" id="UP000261420">
    <property type="component" value="Unplaced"/>
</dbReference>
<accession>A0A3B4UZJ7</accession>
<organism evidence="4 5">
    <name type="scientific">Seriola dumerili</name>
    <name type="common">Greater amberjack</name>
    <name type="synonym">Caranx dumerili</name>
    <dbReference type="NCBI Taxonomy" id="41447"/>
    <lineage>
        <taxon>Eukaryota</taxon>
        <taxon>Metazoa</taxon>
        <taxon>Chordata</taxon>
        <taxon>Craniata</taxon>
        <taxon>Vertebrata</taxon>
        <taxon>Euteleostomi</taxon>
        <taxon>Actinopterygii</taxon>
        <taxon>Neopterygii</taxon>
        <taxon>Teleostei</taxon>
        <taxon>Neoteleostei</taxon>
        <taxon>Acanthomorphata</taxon>
        <taxon>Carangaria</taxon>
        <taxon>Carangiformes</taxon>
        <taxon>Carangidae</taxon>
        <taxon>Seriola</taxon>
    </lineage>
</organism>
<dbReference type="Ensembl" id="ENSSDUT00000024412.1">
    <property type="protein sequence ID" value="ENSSDUP00000023963.1"/>
    <property type="gene ID" value="ENSSDUG00000017428.1"/>
</dbReference>
<evidence type="ECO:0000313" key="4">
    <source>
        <dbReference type="Ensembl" id="ENSSDUP00000023963.1"/>
    </source>
</evidence>
<sequence length="106" mass="12254">MATTITIWIIYMMVLVTLWTRASGQVRYSIAEEVKEGTVVGNIAKDLGLDKSTLKERGYRIVYSSTDHANTLVLPDRRRTSEEVRFKQEFVCVRMYLQILSTICFK</sequence>
<feature type="domain" description="Cadherin N-terminal" evidence="3">
    <location>
        <begin position="25"/>
        <end position="67"/>
    </location>
</feature>
<dbReference type="AlphaFoldDB" id="A0A3B4UZJ7"/>
<evidence type="ECO:0000313" key="5">
    <source>
        <dbReference type="Proteomes" id="UP000261420"/>
    </source>
</evidence>
<evidence type="ECO:0000256" key="1">
    <source>
        <dbReference type="ARBA" id="ARBA00023180"/>
    </source>
</evidence>
<dbReference type="Pfam" id="PF08266">
    <property type="entry name" value="Cadherin_2"/>
    <property type="match status" value="1"/>
</dbReference>
<keyword evidence="1" id="KW-0325">Glycoprotein</keyword>
<keyword evidence="2" id="KW-1133">Transmembrane helix</keyword>
<keyword evidence="2" id="KW-0472">Membrane</keyword>
<proteinExistence type="predicted"/>
<feature type="transmembrane region" description="Helical" evidence="2">
    <location>
        <begin position="6"/>
        <end position="22"/>
    </location>
</feature>
<reference evidence="4" key="1">
    <citation type="submission" date="2025-08" db="UniProtKB">
        <authorList>
            <consortium name="Ensembl"/>
        </authorList>
    </citation>
    <scope>IDENTIFICATION</scope>
</reference>
<dbReference type="InterPro" id="IPR013164">
    <property type="entry name" value="Cadherin_N"/>
</dbReference>
<dbReference type="Gene3D" id="2.60.40.60">
    <property type="entry name" value="Cadherins"/>
    <property type="match status" value="1"/>
</dbReference>
<keyword evidence="5" id="KW-1185">Reference proteome</keyword>
<name>A0A3B4UZJ7_SERDU</name>
<dbReference type="OMA" id="TTITIWI"/>
<protein>
    <recommendedName>
        <fullName evidence="3">Cadherin N-terminal domain-containing protein</fullName>
    </recommendedName>
</protein>
<reference evidence="4" key="2">
    <citation type="submission" date="2025-09" db="UniProtKB">
        <authorList>
            <consortium name="Ensembl"/>
        </authorList>
    </citation>
    <scope>IDENTIFICATION</scope>
</reference>
<evidence type="ECO:0000256" key="2">
    <source>
        <dbReference type="SAM" id="Phobius"/>
    </source>
</evidence>
<dbReference type="GeneTree" id="ENSGT00940000177004"/>
<keyword evidence="2" id="KW-0812">Transmembrane</keyword>
<evidence type="ECO:0000259" key="3">
    <source>
        <dbReference type="Pfam" id="PF08266"/>
    </source>
</evidence>